<dbReference type="Gene3D" id="2.40.128.490">
    <property type="entry name" value="Uncharacterised protein PF14869, DUF4488"/>
    <property type="match status" value="1"/>
</dbReference>
<keyword evidence="3" id="KW-1185">Reference proteome</keyword>
<name>A0ABU2Y315_9FLAO</name>
<gene>
    <name evidence="2" type="ORF">RM519_04745</name>
</gene>
<proteinExistence type="predicted"/>
<dbReference type="EMBL" id="JAVRHV010000001">
    <property type="protein sequence ID" value="MDT0552545.1"/>
    <property type="molecule type" value="Genomic_DNA"/>
</dbReference>
<accession>A0ABU2Y315</accession>
<reference evidence="2 3" key="1">
    <citation type="submission" date="2023-09" db="EMBL/GenBank/DDBJ databases">
        <authorList>
            <person name="Rey-Velasco X."/>
        </authorList>
    </citation>
    <scope>NUCLEOTIDE SEQUENCE [LARGE SCALE GENOMIC DNA]</scope>
    <source>
        <strain evidence="2 3">P050</strain>
    </source>
</reference>
<dbReference type="Proteomes" id="UP001252186">
    <property type="component" value="Unassembled WGS sequence"/>
</dbReference>
<sequence>MKKLYLLMVIAMTIISCAHNENSTASIKGTWKLFYGSIEENDSLQIKDISKSDFIKIINASHFSFFNQVKGTSESFYGGAGTYTLNGNDYVESLNYIGSTDLRGHKFPFKIELKGDTLIQYGHEKVEAANIDRYIVEKYVRIK</sequence>
<dbReference type="PROSITE" id="PS51257">
    <property type="entry name" value="PROKAR_LIPOPROTEIN"/>
    <property type="match status" value="1"/>
</dbReference>
<evidence type="ECO:0008006" key="4">
    <source>
        <dbReference type="Google" id="ProtNLM"/>
    </source>
</evidence>
<feature type="signal peptide" evidence="1">
    <location>
        <begin position="1"/>
        <end position="18"/>
    </location>
</feature>
<keyword evidence="1" id="KW-0732">Signal</keyword>
<organism evidence="2 3">
    <name type="scientific">Urechidicola vernalis</name>
    <dbReference type="NCBI Taxonomy" id="3075600"/>
    <lineage>
        <taxon>Bacteria</taxon>
        <taxon>Pseudomonadati</taxon>
        <taxon>Bacteroidota</taxon>
        <taxon>Flavobacteriia</taxon>
        <taxon>Flavobacteriales</taxon>
        <taxon>Flavobacteriaceae</taxon>
        <taxon>Urechidicola</taxon>
    </lineage>
</organism>
<comment type="caution">
    <text evidence="2">The sequence shown here is derived from an EMBL/GenBank/DDBJ whole genome shotgun (WGS) entry which is preliminary data.</text>
</comment>
<evidence type="ECO:0000313" key="2">
    <source>
        <dbReference type="EMBL" id="MDT0552545.1"/>
    </source>
</evidence>
<evidence type="ECO:0000313" key="3">
    <source>
        <dbReference type="Proteomes" id="UP001252186"/>
    </source>
</evidence>
<feature type="chain" id="PRO_5046667705" description="Lipocalin-like domain-containing protein" evidence="1">
    <location>
        <begin position="19"/>
        <end position="143"/>
    </location>
</feature>
<protein>
    <recommendedName>
        <fullName evidence="4">Lipocalin-like domain-containing protein</fullName>
    </recommendedName>
</protein>
<evidence type="ECO:0000256" key="1">
    <source>
        <dbReference type="SAM" id="SignalP"/>
    </source>
</evidence>
<dbReference type="RefSeq" id="WP_311592420.1">
    <property type="nucleotide sequence ID" value="NZ_JAVRHV010000001.1"/>
</dbReference>